<evidence type="ECO:0000259" key="7">
    <source>
        <dbReference type="Pfam" id="PF00931"/>
    </source>
</evidence>
<evidence type="ECO:0000256" key="6">
    <source>
        <dbReference type="ARBA" id="ARBA00022840"/>
    </source>
</evidence>
<dbReference type="GO" id="GO:0005524">
    <property type="term" value="F:ATP binding"/>
    <property type="evidence" value="ECO:0007669"/>
    <property type="project" value="UniProtKB-KW"/>
</dbReference>
<protein>
    <submittedName>
        <fullName evidence="10">Uncharacterized protein</fullName>
    </submittedName>
</protein>
<dbReference type="Gene3D" id="3.40.50.300">
    <property type="entry name" value="P-loop containing nucleotide triphosphate hydrolases"/>
    <property type="match status" value="1"/>
</dbReference>
<reference evidence="10 11" key="1">
    <citation type="journal article" date="2017" name="Genome Biol.">
        <title>New reference genome sequences of hot pepper reveal the massive evolution of plant disease-resistance genes by retroduplication.</title>
        <authorList>
            <person name="Kim S."/>
            <person name="Park J."/>
            <person name="Yeom S.I."/>
            <person name="Kim Y.M."/>
            <person name="Seo E."/>
            <person name="Kim K.T."/>
            <person name="Kim M.S."/>
            <person name="Lee J.M."/>
            <person name="Cheong K."/>
            <person name="Shin H.S."/>
            <person name="Kim S.B."/>
            <person name="Han K."/>
            <person name="Lee J."/>
            <person name="Park M."/>
            <person name="Lee H.A."/>
            <person name="Lee H.Y."/>
            <person name="Lee Y."/>
            <person name="Oh S."/>
            <person name="Lee J.H."/>
            <person name="Choi E."/>
            <person name="Choi E."/>
            <person name="Lee S.E."/>
            <person name="Jeon J."/>
            <person name="Kim H."/>
            <person name="Choi G."/>
            <person name="Song H."/>
            <person name="Lee J."/>
            <person name="Lee S.C."/>
            <person name="Kwon J.K."/>
            <person name="Lee H.Y."/>
            <person name="Koo N."/>
            <person name="Hong Y."/>
            <person name="Kim R.W."/>
            <person name="Kang W.H."/>
            <person name="Huh J.H."/>
            <person name="Kang B.C."/>
            <person name="Yang T.J."/>
            <person name="Lee Y.H."/>
            <person name="Bennetzen J.L."/>
            <person name="Choi D."/>
        </authorList>
    </citation>
    <scope>NUCLEOTIDE SEQUENCE [LARGE SCALE GENOMIC DNA]</scope>
    <source>
        <strain evidence="11">cv. PBC81</strain>
    </source>
</reference>
<dbReference type="Gene3D" id="1.10.10.10">
    <property type="entry name" value="Winged helix-like DNA-binding domain superfamily/Winged helix DNA-binding domain"/>
    <property type="match status" value="1"/>
</dbReference>
<sequence>MIYNFKISHRLKAIRRDLDVIAKDKASLNLVEKRQQPFLPEPYSIQLNLYRENYTFLPKGEVIERSDDKQKIVDFLLDSEFEENVVVISIVGLGGLGKTTLAQRVYNDEMIKTNFDKALWVCVSNVFEVKMIAEKIIESGGGEQANYLQLEAVQNELRKMLDGKKYLLVLDDVWNEDPLKWSNLKNMLIGGAKGSKILVTAGSDMVSEVLGSVHHHKLGDLSKEEAWTLFEKLAFECTNERENLTLVVIGKKIVRKCGGVPLAIRSVGILLRLKRTEDEWMYFKNQELSNITRGGNNLMALLRLSYNYLPRHLKICFAYCSIYPKDFKLRIFDLITMWIAQGFIQATTSSRDNVEDVANSYFVDLLRRSFFQETEEHESFMQFYKMHDLIHDLAKEVAIGTSSVSLKQKIQTKHMKLRTFIYLNRSSLDVLSISTLERMISSFTRLRVLHLGQLDIEFLPQSLGGLKHLRYLSISFWSIVALPNSITKLHNLQVLKLDNCIKLKKLPRDIWSLVSHRRLVCERCDSLTHIPLGLLQLTSLMHLDFDGCSSLEDMPPGIGQLTSLRTLTSFIIG</sequence>
<dbReference type="PANTHER" id="PTHR36766:SF40">
    <property type="entry name" value="DISEASE RESISTANCE PROTEIN RGA3"/>
    <property type="match status" value="1"/>
</dbReference>
<dbReference type="GO" id="GO:0043531">
    <property type="term" value="F:ADP binding"/>
    <property type="evidence" value="ECO:0007669"/>
    <property type="project" value="InterPro"/>
</dbReference>
<dbReference type="FunFam" id="3.40.50.300:FF:001091">
    <property type="entry name" value="Probable disease resistance protein At1g61300"/>
    <property type="match status" value="1"/>
</dbReference>
<proteinExistence type="inferred from homology"/>
<dbReference type="InterPro" id="IPR002182">
    <property type="entry name" value="NB-ARC"/>
</dbReference>
<accession>A0A2G2V591</accession>
<evidence type="ECO:0000256" key="5">
    <source>
        <dbReference type="ARBA" id="ARBA00022821"/>
    </source>
</evidence>
<dbReference type="EMBL" id="MLFT02000257">
    <property type="protein sequence ID" value="PHT28144.1"/>
    <property type="molecule type" value="Genomic_DNA"/>
</dbReference>
<feature type="domain" description="Disease resistance protein winged helix" evidence="8">
    <location>
        <begin position="322"/>
        <end position="394"/>
    </location>
</feature>
<evidence type="ECO:0000256" key="4">
    <source>
        <dbReference type="ARBA" id="ARBA00022741"/>
    </source>
</evidence>
<dbReference type="InterPro" id="IPR027417">
    <property type="entry name" value="P-loop_NTPase"/>
</dbReference>
<dbReference type="InterPro" id="IPR042197">
    <property type="entry name" value="Apaf_helical"/>
</dbReference>
<dbReference type="PANTHER" id="PTHR36766">
    <property type="entry name" value="PLANT BROAD-SPECTRUM MILDEW RESISTANCE PROTEIN RPW8"/>
    <property type="match status" value="1"/>
</dbReference>
<comment type="caution">
    <text evidence="10">The sequence shown here is derived from an EMBL/GenBank/DDBJ whole genome shotgun (WGS) entry which is preliminary data.</text>
</comment>
<keyword evidence="11" id="KW-1185">Reference proteome</keyword>
<dbReference type="GO" id="GO:0051607">
    <property type="term" value="P:defense response to virus"/>
    <property type="evidence" value="ECO:0007669"/>
    <property type="project" value="UniProtKB-ARBA"/>
</dbReference>
<dbReference type="InterPro" id="IPR058922">
    <property type="entry name" value="WHD_DRP"/>
</dbReference>
<feature type="domain" description="Disease resistance R13L4/SHOC-2-like LRR" evidence="9">
    <location>
        <begin position="438"/>
        <end position="568"/>
    </location>
</feature>
<keyword evidence="6" id="KW-0067">ATP-binding</keyword>
<dbReference type="AlphaFoldDB" id="A0A2G2V591"/>
<dbReference type="Proteomes" id="UP000224567">
    <property type="component" value="Unassembled WGS sequence"/>
</dbReference>
<keyword evidence="4" id="KW-0547">Nucleotide-binding</keyword>
<evidence type="ECO:0000256" key="3">
    <source>
        <dbReference type="ARBA" id="ARBA00022737"/>
    </source>
</evidence>
<dbReference type="Pfam" id="PF00931">
    <property type="entry name" value="NB-ARC"/>
    <property type="match status" value="1"/>
</dbReference>
<dbReference type="InterPro" id="IPR055414">
    <property type="entry name" value="LRR_R13L4/SHOC2-like"/>
</dbReference>
<evidence type="ECO:0000313" key="10">
    <source>
        <dbReference type="EMBL" id="PHT28144.1"/>
    </source>
</evidence>
<dbReference type="OrthoDB" id="2973320at2759"/>
<organism evidence="10 11">
    <name type="scientific">Capsicum baccatum</name>
    <name type="common">Peruvian pepper</name>
    <dbReference type="NCBI Taxonomy" id="33114"/>
    <lineage>
        <taxon>Eukaryota</taxon>
        <taxon>Viridiplantae</taxon>
        <taxon>Streptophyta</taxon>
        <taxon>Embryophyta</taxon>
        <taxon>Tracheophyta</taxon>
        <taxon>Spermatophyta</taxon>
        <taxon>Magnoliopsida</taxon>
        <taxon>eudicotyledons</taxon>
        <taxon>Gunneridae</taxon>
        <taxon>Pentapetalae</taxon>
        <taxon>asterids</taxon>
        <taxon>lamiids</taxon>
        <taxon>Solanales</taxon>
        <taxon>Solanaceae</taxon>
        <taxon>Solanoideae</taxon>
        <taxon>Capsiceae</taxon>
        <taxon>Capsicum</taxon>
    </lineage>
</organism>
<dbReference type="FunFam" id="1.10.10.10:FF:000322">
    <property type="entry name" value="Probable disease resistance protein At1g63360"/>
    <property type="match status" value="1"/>
</dbReference>
<keyword evidence="2" id="KW-0433">Leucine-rich repeat</keyword>
<evidence type="ECO:0000259" key="8">
    <source>
        <dbReference type="Pfam" id="PF23559"/>
    </source>
</evidence>
<keyword evidence="3" id="KW-0677">Repeat</keyword>
<dbReference type="PRINTS" id="PR00364">
    <property type="entry name" value="DISEASERSIST"/>
</dbReference>
<feature type="domain" description="NB-ARC" evidence="7">
    <location>
        <begin position="67"/>
        <end position="237"/>
    </location>
</feature>
<dbReference type="InterPro" id="IPR032675">
    <property type="entry name" value="LRR_dom_sf"/>
</dbReference>
<keyword evidence="5" id="KW-0611">Plant defense</keyword>
<name>A0A2G2V591_CAPBA</name>
<gene>
    <name evidence="10" type="ORF">CQW23_32253</name>
</gene>
<comment type="similarity">
    <text evidence="1">Belongs to the disease resistance NB-LRR family.</text>
</comment>
<evidence type="ECO:0000256" key="1">
    <source>
        <dbReference type="ARBA" id="ARBA00008894"/>
    </source>
</evidence>
<dbReference type="SUPFAM" id="SSF52058">
    <property type="entry name" value="L domain-like"/>
    <property type="match status" value="1"/>
</dbReference>
<dbReference type="Pfam" id="PF23598">
    <property type="entry name" value="LRR_14"/>
    <property type="match status" value="1"/>
</dbReference>
<dbReference type="SUPFAM" id="SSF52540">
    <property type="entry name" value="P-loop containing nucleoside triphosphate hydrolases"/>
    <property type="match status" value="1"/>
</dbReference>
<evidence type="ECO:0000313" key="11">
    <source>
        <dbReference type="Proteomes" id="UP000224567"/>
    </source>
</evidence>
<dbReference type="Pfam" id="PF23559">
    <property type="entry name" value="WHD_DRP"/>
    <property type="match status" value="1"/>
</dbReference>
<evidence type="ECO:0000259" key="9">
    <source>
        <dbReference type="Pfam" id="PF23598"/>
    </source>
</evidence>
<dbReference type="InterPro" id="IPR036388">
    <property type="entry name" value="WH-like_DNA-bd_sf"/>
</dbReference>
<dbReference type="Gene3D" id="1.10.8.430">
    <property type="entry name" value="Helical domain of apoptotic protease-activating factors"/>
    <property type="match status" value="1"/>
</dbReference>
<dbReference type="Gene3D" id="3.80.10.10">
    <property type="entry name" value="Ribonuclease Inhibitor"/>
    <property type="match status" value="1"/>
</dbReference>
<reference evidence="11" key="2">
    <citation type="journal article" date="2017" name="J. Anim. Genet.">
        <title>Multiple reference genome sequences of hot pepper reveal the massive evolution of plant disease resistance genes by retroduplication.</title>
        <authorList>
            <person name="Kim S."/>
            <person name="Park J."/>
            <person name="Yeom S.-I."/>
            <person name="Kim Y.-M."/>
            <person name="Seo E."/>
            <person name="Kim K.-T."/>
            <person name="Kim M.-S."/>
            <person name="Lee J.M."/>
            <person name="Cheong K."/>
            <person name="Shin H.-S."/>
            <person name="Kim S.-B."/>
            <person name="Han K."/>
            <person name="Lee J."/>
            <person name="Park M."/>
            <person name="Lee H.-A."/>
            <person name="Lee H.-Y."/>
            <person name="Lee Y."/>
            <person name="Oh S."/>
            <person name="Lee J.H."/>
            <person name="Choi E."/>
            <person name="Choi E."/>
            <person name="Lee S.E."/>
            <person name="Jeon J."/>
            <person name="Kim H."/>
            <person name="Choi G."/>
            <person name="Song H."/>
            <person name="Lee J."/>
            <person name="Lee S.-C."/>
            <person name="Kwon J.-K."/>
            <person name="Lee H.-Y."/>
            <person name="Koo N."/>
            <person name="Hong Y."/>
            <person name="Kim R.W."/>
            <person name="Kang W.-H."/>
            <person name="Huh J.H."/>
            <person name="Kang B.-C."/>
            <person name="Yang T.-J."/>
            <person name="Lee Y.-H."/>
            <person name="Bennetzen J.L."/>
            <person name="Choi D."/>
        </authorList>
    </citation>
    <scope>NUCLEOTIDE SEQUENCE [LARGE SCALE GENOMIC DNA]</scope>
    <source>
        <strain evidence="11">cv. PBC81</strain>
    </source>
</reference>
<evidence type="ECO:0000256" key="2">
    <source>
        <dbReference type="ARBA" id="ARBA00022614"/>
    </source>
</evidence>